<dbReference type="Gene3D" id="3.40.50.2300">
    <property type="match status" value="1"/>
</dbReference>
<keyword evidence="3" id="KW-0560">Oxidoreductase</keyword>
<feature type="domain" description="Phosphotyrosine protein phosphatase I" evidence="2">
    <location>
        <begin position="3"/>
        <end position="131"/>
    </location>
</feature>
<name>A0ABV4P349_9GAMM</name>
<protein>
    <submittedName>
        <fullName evidence="3">Arsenate reductase ArsC</fullName>
        <ecNumber evidence="3">1.20.4.4</ecNumber>
    </submittedName>
</protein>
<evidence type="ECO:0000313" key="3">
    <source>
        <dbReference type="EMBL" id="MFA0812368.1"/>
    </source>
</evidence>
<dbReference type="Pfam" id="PF01451">
    <property type="entry name" value="LMWPc"/>
    <property type="match status" value="1"/>
</dbReference>
<dbReference type="SUPFAM" id="SSF52788">
    <property type="entry name" value="Phosphotyrosine protein phosphatases I"/>
    <property type="match status" value="1"/>
</dbReference>
<evidence type="ECO:0000259" key="2">
    <source>
        <dbReference type="SMART" id="SM00226"/>
    </source>
</evidence>
<dbReference type="Proteomes" id="UP001569428">
    <property type="component" value="Unassembled WGS sequence"/>
</dbReference>
<reference evidence="3 4" key="1">
    <citation type="submission" date="2024-08" db="EMBL/GenBank/DDBJ databases">
        <authorList>
            <person name="Ishaq N."/>
        </authorList>
    </citation>
    <scope>NUCLEOTIDE SEQUENCE [LARGE SCALE GENOMIC DNA]</scope>
    <source>
        <strain evidence="3 4">DSM 18651</strain>
    </source>
</reference>
<keyword evidence="4" id="KW-1185">Reference proteome</keyword>
<evidence type="ECO:0000313" key="4">
    <source>
        <dbReference type="Proteomes" id="UP001569428"/>
    </source>
</evidence>
<sequence length="139" mass="15659">MKKRVLFVCTGNSARSIIAEALLRYHGGNLFEVASAGTSPEPLDIRAMRALRRFGIPIKGLYSKSLNEVSDRYFDLVITLCDKSHKEYVPSPGHGKVIAWDFEDPAKRHCFRPFYTTVMELATRIKLFVLVQKKAAKAA</sequence>
<keyword evidence="1" id="KW-0059">Arsenical resistance</keyword>
<dbReference type="EC" id="1.20.4.4" evidence="3"/>
<dbReference type="RefSeq" id="WP_371840033.1">
    <property type="nucleotide sequence ID" value="NZ_JBGMEK010000039.1"/>
</dbReference>
<gene>
    <name evidence="3" type="ORF">ACCI49_15755</name>
</gene>
<dbReference type="InterPro" id="IPR023485">
    <property type="entry name" value="Ptyr_pPase"/>
</dbReference>
<dbReference type="PANTHER" id="PTHR43428">
    <property type="entry name" value="ARSENATE REDUCTASE"/>
    <property type="match status" value="1"/>
</dbReference>
<dbReference type="EMBL" id="JBGMEK010000039">
    <property type="protein sequence ID" value="MFA0812368.1"/>
    <property type="molecule type" value="Genomic_DNA"/>
</dbReference>
<dbReference type="SMART" id="SM00226">
    <property type="entry name" value="LMWPc"/>
    <property type="match status" value="1"/>
</dbReference>
<dbReference type="PANTHER" id="PTHR43428:SF1">
    <property type="entry name" value="ARSENATE REDUCTASE"/>
    <property type="match status" value="1"/>
</dbReference>
<dbReference type="GO" id="GO:0030612">
    <property type="term" value="F:arsenate reductase (thioredoxin) activity"/>
    <property type="evidence" value="ECO:0007669"/>
    <property type="project" value="UniProtKB-EC"/>
</dbReference>
<dbReference type="CDD" id="cd16345">
    <property type="entry name" value="LMWP_ArsC"/>
    <property type="match status" value="1"/>
</dbReference>
<dbReference type="InterPro" id="IPR036196">
    <property type="entry name" value="Ptyr_pPase_sf"/>
</dbReference>
<organism evidence="3 4">
    <name type="scientific">Microbulbifer epialgicus</name>
    <dbReference type="NCBI Taxonomy" id="393907"/>
    <lineage>
        <taxon>Bacteria</taxon>
        <taxon>Pseudomonadati</taxon>
        <taxon>Pseudomonadota</taxon>
        <taxon>Gammaproteobacteria</taxon>
        <taxon>Cellvibrionales</taxon>
        <taxon>Microbulbiferaceae</taxon>
        <taxon>Microbulbifer</taxon>
    </lineage>
</organism>
<proteinExistence type="predicted"/>
<evidence type="ECO:0000256" key="1">
    <source>
        <dbReference type="ARBA" id="ARBA00022849"/>
    </source>
</evidence>
<comment type="caution">
    <text evidence="3">The sequence shown here is derived from an EMBL/GenBank/DDBJ whole genome shotgun (WGS) entry which is preliminary data.</text>
</comment>
<accession>A0ABV4P349</accession>